<evidence type="ECO:0000256" key="2">
    <source>
        <dbReference type="ARBA" id="ARBA00004718"/>
    </source>
</evidence>
<dbReference type="SUPFAM" id="SSF57850">
    <property type="entry name" value="RING/U-box"/>
    <property type="match status" value="1"/>
</dbReference>
<evidence type="ECO:0000256" key="8">
    <source>
        <dbReference type="ARBA" id="ARBA00022786"/>
    </source>
</evidence>
<evidence type="ECO:0000256" key="3">
    <source>
        <dbReference type="ARBA" id="ARBA00008212"/>
    </source>
</evidence>
<dbReference type="InterPro" id="IPR026846">
    <property type="entry name" value="Nse2(Mms21)"/>
</dbReference>
<evidence type="ECO:0000259" key="15">
    <source>
        <dbReference type="PROSITE" id="PS51044"/>
    </source>
</evidence>
<gene>
    <name evidence="17" type="primary">LOC108084852</name>
</gene>
<evidence type="ECO:0000256" key="10">
    <source>
        <dbReference type="ARBA" id="ARBA00023242"/>
    </source>
</evidence>
<dbReference type="Proteomes" id="UP001652661">
    <property type="component" value="Chromosome 3R"/>
</dbReference>
<dbReference type="PANTHER" id="PTHR21330">
    <property type="entry name" value="E3 SUMO-PROTEIN LIGASE NSE2"/>
    <property type="match status" value="1"/>
</dbReference>
<evidence type="ECO:0000256" key="11">
    <source>
        <dbReference type="ARBA" id="ARBA00031731"/>
    </source>
</evidence>
<dbReference type="GO" id="GO:0016925">
    <property type="term" value="P:protein sumoylation"/>
    <property type="evidence" value="ECO:0007669"/>
    <property type="project" value="UniProtKB-UniPathway"/>
</dbReference>
<keyword evidence="9" id="KW-0862">Zinc</keyword>
<dbReference type="GO" id="GO:0005634">
    <property type="term" value="C:nucleus"/>
    <property type="evidence" value="ECO:0007669"/>
    <property type="project" value="UniProtKB-SubCell"/>
</dbReference>
<evidence type="ECO:0000256" key="13">
    <source>
        <dbReference type="PROSITE-ProRule" id="PRU00452"/>
    </source>
</evidence>
<keyword evidence="16" id="KW-1185">Reference proteome</keyword>
<keyword evidence="10" id="KW-0539">Nucleus</keyword>
<dbReference type="Gene3D" id="3.30.40.10">
    <property type="entry name" value="Zinc/RING finger domain, C3HC4 (zinc finger)"/>
    <property type="match status" value="1"/>
</dbReference>
<dbReference type="InterPro" id="IPR013083">
    <property type="entry name" value="Znf_RING/FYVE/PHD"/>
</dbReference>
<evidence type="ECO:0000256" key="9">
    <source>
        <dbReference type="ARBA" id="ARBA00022833"/>
    </source>
</evidence>
<proteinExistence type="inferred from homology"/>
<dbReference type="CDD" id="cd16651">
    <property type="entry name" value="SPL-RING_NSE2"/>
    <property type="match status" value="1"/>
</dbReference>
<feature type="region of interest" description="Disordered" evidence="14">
    <location>
        <begin position="113"/>
        <end position="136"/>
    </location>
</feature>
<sequence>MDFNSHVDSALDTLLENTKFLKEMAAAVSELDVDGEYAKMMEDRARRHVADAENLIGLKSKHKALDQELRQCANESSTLEELERNWPKRQEATEKKTTNVKNTTEYKNFKKTVEDTLANGDDSEERASGNGDDNDVIVEDDMEAGGEIFSLYDPWSKALMRNPVRNTHCRHLYDRDSVYAVIKDNIGIRCPVLGCANNKYIQPGHLVPDLKVQEMVRARIAEEAMEQEASSSEDDEN</sequence>
<feature type="region of interest" description="Disordered" evidence="14">
    <location>
        <begin position="76"/>
        <end position="98"/>
    </location>
</feature>
<protein>
    <recommendedName>
        <fullName evidence="4">E3 SUMO-protein ligase NSE2</fullName>
    </recommendedName>
    <alternativeName>
        <fullName evidence="11">E3 SUMO-protein transferase NSE2</fullName>
    </alternativeName>
    <alternativeName>
        <fullName evidence="12">Non-structural maintenance of chromosomes element 2 homolog</fullName>
    </alternativeName>
</protein>
<reference evidence="17" key="1">
    <citation type="submission" date="2025-08" db="UniProtKB">
        <authorList>
            <consortium name="RefSeq"/>
        </authorList>
    </citation>
    <scope>IDENTIFICATION</scope>
    <source>
        <strain evidence="17">14028-0561.14</strain>
        <tissue evidence="17">Whole fly</tissue>
    </source>
</reference>
<dbReference type="OrthoDB" id="26899at2759"/>
<dbReference type="Pfam" id="PF11789">
    <property type="entry name" value="zf-Nse"/>
    <property type="match status" value="1"/>
</dbReference>
<evidence type="ECO:0000256" key="1">
    <source>
        <dbReference type="ARBA" id="ARBA00004123"/>
    </source>
</evidence>
<dbReference type="GO" id="GO:0000724">
    <property type="term" value="P:double-strand break repair via homologous recombination"/>
    <property type="evidence" value="ECO:0007669"/>
    <property type="project" value="InterPro"/>
</dbReference>
<dbReference type="InterPro" id="IPR004181">
    <property type="entry name" value="Znf_MIZ"/>
</dbReference>
<evidence type="ECO:0000313" key="16">
    <source>
        <dbReference type="Proteomes" id="UP001652661"/>
    </source>
</evidence>
<keyword evidence="6" id="KW-0479">Metal-binding</keyword>
<feature type="compositionally biased region" description="Basic and acidic residues" evidence="14">
    <location>
        <begin position="81"/>
        <end position="97"/>
    </location>
</feature>
<keyword evidence="8" id="KW-0833">Ubl conjugation pathway</keyword>
<evidence type="ECO:0000256" key="12">
    <source>
        <dbReference type="ARBA" id="ARBA00032533"/>
    </source>
</evidence>
<evidence type="ECO:0000256" key="14">
    <source>
        <dbReference type="SAM" id="MobiDB-lite"/>
    </source>
</evidence>
<evidence type="ECO:0000256" key="7">
    <source>
        <dbReference type="ARBA" id="ARBA00022771"/>
    </source>
</evidence>
<evidence type="ECO:0000256" key="4">
    <source>
        <dbReference type="ARBA" id="ARBA00020923"/>
    </source>
</evidence>
<evidence type="ECO:0000313" key="17">
    <source>
        <dbReference type="RefSeq" id="XP_017036721.1"/>
    </source>
</evidence>
<accession>A0A6P4JM38</accession>
<evidence type="ECO:0000256" key="5">
    <source>
        <dbReference type="ARBA" id="ARBA00022679"/>
    </source>
</evidence>
<keyword evidence="5" id="KW-0808">Transferase</keyword>
<dbReference type="GO" id="GO:0061665">
    <property type="term" value="F:SUMO ligase activity"/>
    <property type="evidence" value="ECO:0007669"/>
    <property type="project" value="TreeGrafter"/>
</dbReference>
<name>A0A6P4JM38_DROKI</name>
<comment type="pathway">
    <text evidence="2">Protein modification; protein sumoylation.</text>
</comment>
<dbReference type="UniPathway" id="UPA00886"/>
<organism evidence="16 17">
    <name type="scientific">Drosophila kikkawai</name>
    <name type="common">Fruit fly</name>
    <dbReference type="NCBI Taxonomy" id="30033"/>
    <lineage>
        <taxon>Eukaryota</taxon>
        <taxon>Metazoa</taxon>
        <taxon>Ecdysozoa</taxon>
        <taxon>Arthropoda</taxon>
        <taxon>Hexapoda</taxon>
        <taxon>Insecta</taxon>
        <taxon>Pterygota</taxon>
        <taxon>Neoptera</taxon>
        <taxon>Endopterygota</taxon>
        <taxon>Diptera</taxon>
        <taxon>Brachycera</taxon>
        <taxon>Muscomorpha</taxon>
        <taxon>Ephydroidea</taxon>
        <taxon>Drosophilidae</taxon>
        <taxon>Drosophila</taxon>
        <taxon>Sophophora</taxon>
    </lineage>
</organism>
<comment type="subcellular location">
    <subcellularLocation>
        <location evidence="1">Nucleus</location>
    </subcellularLocation>
</comment>
<comment type="similarity">
    <text evidence="3">Belongs to the NSE2 family.</text>
</comment>
<dbReference type="GeneID" id="108084852"/>
<dbReference type="PROSITE" id="PS51044">
    <property type="entry name" value="ZF_SP_RING"/>
    <property type="match status" value="1"/>
</dbReference>
<evidence type="ECO:0000256" key="6">
    <source>
        <dbReference type="ARBA" id="ARBA00022723"/>
    </source>
</evidence>
<dbReference type="RefSeq" id="XP_017036721.1">
    <property type="nucleotide sequence ID" value="XM_017181232.3"/>
</dbReference>
<dbReference type="GO" id="GO:0030915">
    <property type="term" value="C:Smc5-Smc6 complex"/>
    <property type="evidence" value="ECO:0007669"/>
    <property type="project" value="InterPro"/>
</dbReference>
<dbReference type="PANTHER" id="PTHR21330:SF1">
    <property type="entry name" value="E3 SUMO-PROTEIN LIGASE NSE2"/>
    <property type="match status" value="1"/>
</dbReference>
<keyword evidence="7 13" id="KW-0863">Zinc-finger</keyword>
<dbReference type="GO" id="GO:0008270">
    <property type="term" value="F:zinc ion binding"/>
    <property type="evidence" value="ECO:0007669"/>
    <property type="project" value="UniProtKB-KW"/>
</dbReference>
<feature type="domain" description="SP-RING-type" evidence="15">
    <location>
        <begin position="138"/>
        <end position="225"/>
    </location>
</feature>
<dbReference type="AlphaFoldDB" id="A0A6P4JM38"/>